<feature type="transmembrane region" description="Helical" evidence="1">
    <location>
        <begin position="31"/>
        <end position="50"/>
    </location>
</feature>
<sequence length="225" mass="24835">MDNTIATDTRLDDGLQRRMAFVRWLRNTHGWFGLWGAVLGLMMGFSGIWLNHRNVLKLPQAQERNRAQLALPDPVPDTPEAMAAWLQDALRMKAPPNNTRIEPGRTVAWAEKGDKTAPALAQPAHWIFNFGGPRETVQADFWQGNRSVGINTTSNGLIATLTNMHKGTGMPVAWILLIDTLAGSLVVLSISGITLWLLTHRRRKLGLSLFGLSLATLLTVALTNL</sequence>
<feature type="transmembrane region" description="Helical" evidence="1">
    <location>
        <begin position="172"/>
        <end position="198"/>
    </location>
</feature>
<keyword evidence="3" id="KW-1185">Reference proteome</keyword>
<protein>
    <submittedName>
        <fullName evidence="2">PepSY-associated TM helix domain-containing protein</fullName>
    </submittedName>
</protein>
<dbReference type="Proteomes" id="UP001363010">
    <property type="component" value="Unassembled WGS sequence"/>
</dbReference>
<evidence type="ECO:0000313" key="3">
    <source>
        <dbReference type="Proteomes" id="UP001363010"/>
    </source>
</evidence>
<dbReference type="PANTHER" id="PTHR40115">
    <property type="entry name" value="INNER MEMBRANE PROTEIN WITH PEPSY TM HELIX"/>
    <property type="match status" value="1"/>
</dbReference>
<keyword evidence="1" id="KW-0472">Membrane</keyword>
<proteinExistence type="predicted"/>
<evidence type="ECO:0000313" key="2">
    <source>
        <dbReference type="EMBL" id="MEJ8824172.1"/>
    </source>
</evidence>
<organism evidence="2 3">
    <name type="scientific">Variovorax humicola</name>
    <dbReference type="NCBI Taxonomy" id="1769758"/>
    <lineage>
        <taxon>Bacteria</taxon>
        <taxon>Pseudomonadati</taxon>
        <taxon>Pseudomonadota</taxon>
        <taxon>Betaproteobacteria</taxon>
        <taxon>Burkholderiales</taxon>
        <taxon>Comamonadaceae</taxon>
        <taxon>Variovorax</taxon>
    </lineage>
</organism>
<name>A0ABU8W298_9BURK</name>
<feature type="transmembrane region" description="Helical" evidence="1">
    <location>
        <begin position="205"/>
        <end position="223"/>
    </location>
</feature>
<dbReference type="PANTHER" id="PTHR40115:SF1">
    <property type="entry name" value="INNER MEMBRANE PROTEIN WITH PEPSY TM HELIX"/>
    <property type="match status" value="1"/>
</dbReference>
<gene>
    <name evidence="2" type="ORF">WKW80_19405</name>
</gene>
<dbReference type="RefSeq" id="WP_340365207.1">
    <property type="nucleotide sequence ID" value="NZ_JBBKZV010000012.1"/>
</dbReference>
<dbReference type="EMBL" id="JBBKZV010000012">
    <property type="protein sequence ID" value="MEJ8824172.1"/>
    <property type="molecule type" value="Genomic_DNA"/>
</dbReference>
<comment type="caution">
    <text evidence="2">The sequence shown here is derived from an EMBL/GenBank/DDBJ whole genome shotgun (WGS) entry which is preliminary data.</text>
</comment>
<accession>A0ABU8W298</accession>
<dbReference type="InterPro" id="IPR032307">
    <property type="entry name" value="PepSY_TM-like_2"/>
</dbReference>
<dbReference type="Pfam" id="PF16357">
    <property type="entry name" value="PepSY_TM_like_2"/>
    <property type="match status" value="1"/>
</dbReference>
<keyword evidence="1" id="KW-0812">Transmembrane</keyword>
<keyword evidence="1" id="KW-1133">Transmembrane helix</keyword>
<evidence type="ECO:0000256" key="1">
    <source>
        <dbReference type="SAM" id="Phobius"/>
    </source>
</evidence>
<reference evidence="2 3" key="1">
    <citation type="submission" date="2024-03" db="EMBL/GenBank/DDBJ databases">
        <title>Novel species of the genus Variovorax.</title>
        <authorList>
            <person name="Liu Q."/>
            <person name="Xin Y.-H."/>
        </authorList>
    </citation>
    <scope>NUCLEOTIDE SEQUENCE [LARGE SCALE GENOMIC DNA]</scope>
    <source>
        <strain evidence="2 3">KACC 18501</strain>
    </source>
</reference>